<evidence type="ECO:0000256" key="9">
    <source>
        <dbReference type="SAM" id="SignalP"/>
    </source>
</evidence>
<evidence type="ECO:0000256" key="4">
    <source>
        <dbReference type="ARBA" id="ARBA00022963"/>
    </source>
</evidence>
<proteinExistence type="inferred from homology"/>
<accession>A0AAU9F0A2</accession>
<dbReference type="PANTHER" id="PTHR11005">
    <property type="entry name" value="LYSOSOMAL ACID LIPASE-RELATED"/>
    <property type="match status" value="1"/>
</dbReference>
<dbReference type="EMBL" id="AP029263">
    <property type="protein sequence ID" value="BFF90819.1"/>
    <property type="molecule type" value="Genomic_DNA"/>
</dbReference>
<evidence type="ECO:0000256" key="8">
    <source>
        <dbReference type="PIRSR" id="PIRSR000862-1"/>
    </source>
</evidence>
<keyword evidence="5" id="KW-0443">Lipid metabolism</keyword>
<feature type="signal peptide" evidence="9">
    <location>
        <begin position="1"/>
        <end position="17"/>
    </location>
</feature>
<organism evidence="11 12">
    <name type="scientific">Drosophila madeirensis</name>
    <name type="common">Fruit fly</name>
    <dbReference type="NCBI Taxonomy" id="30013"/>
    <lineage>
        <taxon>Eukaryota</taxon>
        <taxon>Metazoa</taxon>
        <taxon>Ecdysozoa</taxon>
        <taxon>Arthropoda</taxon>
        <taxon>Hexapoda</taxon>
        <taxon>Insecta</taxon>
        <taxon>Pterygota</taxon>
        <taxon>Neoptera</taxon>
        <taxon>Endopterygota</taxon>
        <taxon>Diptera</taxon>
        <taxon>Brachycera</taxon>
        <taxon>Muscomorpha</taxon>
        <taxon>Ephydroidea</taxon>
        <taxon>Drosophilidae</taxon>
        <taxon>Drosophila</taxon>
        <taxon>Sophophora</taxon>
    </lineage>
</organism>
<dbReference type="PIRSF" id="PIRSF000862">
    <property type="entry name" value="Steryl_ester_lip"/>
    <property type="match status" value="1"/>
</dbReference>
<keyword evidence="12" id="KW-1185">Reference proteome</keyword>
<evidence type="ECO:0000256" key="3">
    <source>
        <dbReference type="ARBA" id="ARBA00022801"/>
    </source>
</evidence>
<evidence type="ECO:0000256" key="5">
    <source>
        <dbReference type="ARBA" id="ARBA00023098"/>
    </source>
</evidence>
<feature type="domain" description="Partial AB-hydrolase lipase" evidence="10">
    <location>
        <begin position="23"/>
        <end position="83"/>
    </location>
</feature>
<comment type="similarity">
    <text evidence="1 7">Belongs to the AB hydrolase superfamily. Lipase family.</text>
</comment>
<feature type="active site" description="Nucleophile" evidence="8">
    <location>
        <position position="160"/>
    </location>
</feature>
<evidence type="ECO:0000256" key="6">
    <source>
        <dbReference type="ARBA" id="ARBA00023180"/>
    </source>
</evidence>
<gene>
    <name evidence="11" type="ORF">DMAD_09272</name>
</gene>
<dbReference type="Proteomes" id="UP001500889">
    <property type="component" value="Chromosome O"/>
</dbReference>
<dbReference type="SUPFAM" id="SSF53474">
    <property type="entry name" value="alpha/beta-Hydrolases"/>
    <property type="match status" value="1"/>
</dbReference>
<dbReference type="GO" id="GO:0016042">
    <property type="term" value="P:lipid catabolic process"/>
    <property type="evidence" value="ECO:0007669"/>
    <property type="project" value="UniProtKB-KW"/>
</dbReference>
<feature type="chain" id="PRO_5043695245" description="Lipase" evidence="9">
    <location>
        <begin position="18"/>
        <end position="393"/>
    </location>
</feature>
<protein>
    <recommendedName>
        <fullName evidence="7">Lipase</fullName>
    </recommendedName>
</protein>
<dbReference type="InterPro" id="IPR029058">
    <property type="entry name" value="AB_hydrolase_fold"/>
</dbReference>
<evidence type="ECO:0000256" key="7">
    <source>
        <dbReference type="PIRNR" id="PIRNR000862"/>
    </source>
</evidence>
<keyword evidence="3 7" id="KW-0378">Hydrolase</keyword>
<keyword evidence="2 9" id="KW-0732">Signal</keyword>
<keyword evidence="6" id="KW-0325">Glycoprotein</keyword>
<feature type="active site" description="Charge relay system" evidence="8">
    <location>
        <position position="329"/>
    </location>
</feature>
<dbReference type="AlphaFoldDB" id="A0AAU9F0A2"/>
<sequence length="393" mass="44815">MAKIILGLLVLVASILAVAPMDTADYIRERNYPVEKHTVVTQDGYVLALFRIPYSPRRPSRPGPKPAVLFFHGLMCSSDFWVIISPEEGLPFLLADEGYDVWLTNSRGNTYSRKHLTLSPNAKKFWQFDWHEIGIYDTTSSIDYILSKTGEKAVHYVGHSQGCTTFVAMLSMRPEYGQKVKTSHLLGPVAFMSRMPSKLMRILKDFYLKMPDMETLYNVPLINRINKMMCSGFLIRNLICRNIAFMFGGYGSPHLNMTLMPLIAGIAAAGVSTRQIKHYGQLMDSGRFALYDFGARLNLKIYRSRSPPDYPLREAYTQQPIEFYYSDNDAMSAVEDVEQIINALPNARGHRMAYTDWSHIDFIFANNLKEHLNNDIIDIFNTFESRYSGAYGN</sequence>
<dbReference type="FunFam" id="3.40.50.1820:FF:000057">
    <property type="entry name" value="Lipase"/>
    <property type="match status" value="1"/>
</dbReference>
<name>A0AAU9F0A2_DROMD</name>
<evidence type="ECO:0000256" key="1">
    <source>
        <dbReference type="ARBA" id="ARBA00010701"/>
    </source>
</evidence>
<reference evidence="11 12" key="1">
    <citation type="submission" date="2024-02" db="EMBL/GenBank/DDBJ databases">
        <title>A chromosome-level genome assembly of Drosophila madeirensis, a fruit fly species endemic to Madeira island.</title>
        <authorList>
            <person name="Tomihara K."/>
            <person name="Llopart A."/>
            <person name="Yamamoto D."/>
        </authorList>
    </citation>
    <scope>NUCLEOTIDE SEQUENCE [LARGE SCALE GENOMIC DNA]</scope>
    <source>
        <strain evidence="11 12">RF1</strain>
    </source>
</reference>
<dbReference type="InterPro" id="IPR006693">
    <property type="entry name" value="AB_hydrolase_lipase"/>
</dbReference>
<feature type="active site" description="Charge relay system" evidence="8">
    <location>
        <position position="359"/>
    </location>
</feature>
<evidence type="ECO:0000313" key="12">
    <source>
        <dbReference type="Proteomes" id="UP001500889"/>
    </source>
</evidence>
<evidence type="ECO:0000259" key="10">
    <source>
        <dbReference type="Pfam" id="PF04083"/>
    </source>
</evidence>
<evidence type="ECO:0000256" key="2">
    <source>
        <dbReference type="ARBA" id="ARBA00022729"/>
    </source>
</evidence>
<dbReference type="Pfam" id="PF04083">
    <property type="entry name" value="Abhydro_lipase"/>
    <property type="match status" value="1"/>
</dbReference>
<evidence type="ECO:0000313" key="11">
    <source>
        <dbReference type="EMBL" id="BFF90819.1"/>
    </source>
</evidence>
<dbReference type="GO" id="GO:0016788">
    <property type="term" value="F:hydrolase activity, acting on ester bonds"/>
    <property type="evidence" value="ECO:0007669"/>
    <property type="project" value="InterPro"/>
</dbReference>
<dbReference type="Gene3D" id="3.40.50.1820">
    <property type="entry name" value="alpha/beta hydrolase"/>
    <property type="match status" value="1"/>
</dbReference>
<dbReference type="InterPro" id="IPR025483">
    <property type="entry name" value="Lipase_euk"/>
</dbReference>
<keyword evidence="4 7" id="KW-0442">Lipid degradation</keyword>